<name>A0A844W9B9_9RHOB</name>
<reference evidence="1 2" key="1">
    <citation type="submission" date="2019-11" db="EMBL/GenBank/DDBJ databases">
        <title>Pseudooceanicola pacifica sp. nov., isolated from deep-sea sediment of the Pacific Ocean.</title>
        <authorList>
            <person name="Lyu L."/>
        </authorList>
    </citation>
    <scope>NUCLEOTIDE SEQUENCE [LARGE SCALE GENOMIC DNA]</scope>
    <source>
        <strain evidence="1 2">216_PA32_1</strain>
    </source>
</reference>
<keyword evidence="2" id="KW-1185">Reference proteome</keyword>
<dbReference type="AlphaFoldDB" id="A0A844W9B9"/>
<dbReference type="EMBL" id="WNXQ01000002">
    <property type="protein sequence ID" value="MWB77443.1"/>
    <property type="molecule type" value="Genomic_DNA"/>
</dbReference>
<protein>
    <submittedName>
        <fullName evidence="1">Uncharacterized protein</fullName>
    </submittedName>
</protein>
<dbReference type="RefSeq" id="WP_160381696.1">
    <property type="nucleotide sequence ID" value="NZ_WNXQ01000002.1"/>
</dbReference>
<organism evidence="1 2">
    <name type="scientific">Pseudooceanicola pacificus</name>
    <dbReference type="NCBI Taxonomy" id="2676438"/>
    <lineage>
        <taxon>Bacteria</taxon>
        <taxon>Pseudomonadati</taxon>
        <taxon>Pseudomonadota</taxon>
        <taxon>Alphaproteobacteria</taxon>
        <taxon>Rhodobacterales</taxon>
        <taxon>Paracoccaceae</taxon>
        <taxon>Pseudooceanicola</taxon>
    </lineage>
</organism>
<evidence type="ECO:0000313" key="1">
    <source>
        <dbReference type="EMBL" id="MWB77443.1"/>
    </source>
</evidence>
<dbReference type="Proteomes" id="UP000443843">
    <property type="component" value="Unassembled WGS sequence"/>
</dbReference>
<gene>
    <name evidence="1" type="ORF">GLS40_05345</name>
</gene>
<comment type="caution">
    <text evidence="1">The sequence shown here is derived from an EMBL/GenBank/DDBJ whole genome shotgun (WGS) entry which is preliminary data.</text>
</comment>
<accession>A0A844W9B9</accession>
<sequence length="123" mass="13327">MEDRPCPSDKEDSDQLSARQVLETLSSLTLQIQTLTEDVENAVLASICSCAGEDVDAIENLQKLDVLRQSVGDARGLINLVAPRVEWLPGQSVRSSELREAVDMLQSLSDAHHAASTGEIVLL</sequence>
<proteinExistence type="predicted"/>
<evidence type="ECO:0000313" key="2">
    <source>
        <dbReference type="Proteomes" id="UP000443843"/>
    </source>
</evidence>